<dbReference type="Gene3D" id="3.20.20.150">
    <property type="entry name" value="Divalent-metal-dependent TIM barrel enzymes"/>
    <property type="match status" value="1"/>
</dbReference>
<dbReference type="EMBL" id="BHYL01000084">
    <property type="protein sequence ID" value="GCD19622.1"/>
    <property type="molecule type" value="Genomic_DNA"/>
</dbReference>
<evidence type="ECO:0000313" key="1">
    <source>
        <dbReference type="EMBL" id="GCD19622.1"/>
    </source>
</evidence>
<dbReference type="AlphaFoldDB" id="A0A401UYA9"/>
<dbReference type="InterPro" id="IPR032344">
    <property type="entry name" value="DUF4862"/>
</dbReference>
<comment type="caution">
    <text evidence="1">The sequence shown here is derived from an EMBL/GenBank/DDBJ whole genome shotgun (WGS) entry which is preliminary data.</text>
</comment>
<dbReference type="Pfam" id="PF16154">
    <property type="entry name" value="DUF4862"/>
    <property type="match status" value="1"/>
</dbReference>
<gene>
    <name evidence="1" type="ORF">CTKZ_11840</name>
</gene>
<organism evidence="1 2">
    <name type="scientific">Cellulomonas algicola</name>
    <dbReference type="NCBI Taxonomy" id="2071633"/>
    <lineage>
        <taxon>Bacteria</taxon>
        <taxon>Bacillati</taxon>
        <taxon>Actinomycetota</taxon>
        <taxon>Actinomycetes</taxon>
        <taxon>Micrococcales</taxon>
        <taxon>Cellulomonadaceae</taxon>
        <taxon>Cellulomonas</taxon>
    </lineage>
</organism>
<reference evidence="1 2" key="1">
    <citation type="submission" date="2018-11" db="EMBL/GenBank/DDBJ databases">
        <title>Draft genome sequence of Cellulomonas takizawaensis strain TKZ-21.</title>
        <authorList>
            <person name="Yamamura H."/>
            <person name="Hayashi T."/>
            <person name="Hamada M."/>
            <person name="Serisawa Y."/>
            <person name="Matsuyama K."/>
            <person name="Nakagawa Y."/>
            <person name="Otoguro M."/>
            <person name="Yanagida F."/>
            <person name="Hayakawa M."/>
        </authorList>
    </citation>
    <scope>NUCLEOTIDE SEQUENCE [LARGE SCALE GENOMIC DNA]</scope>
    <source>
        <strain evidence="1 2">TKZ-21</strain>
    </source>
</reference>
<dbReference type="InterPro" id="IPR036237">
    <property type="entry name" value="Xyl_isomerase-like_sf"/>
</dbReference>
<dbReference type="OrthoDB" id="7307665at2"/>
<protein>
    <submittedName>
        <fullName evidence="1">DUF4862 domain-containing protein</fullName>
    </submittedName>
</protein>
<sequence length="319" mass="33375">MTTPDLYVSAYITAPTEPAAEDQFFDAVADLDLAGLEFALQPEGHRTLDPAWIDAHVPAARDLVVSLVPTMTARRAEVPAYGLASTDPEQRARALDDVARARDLAHVLADRHGVRRVSAVEVHSAPGPLLGSRDAFERSLDEILGWDLAGAELLVEHCDALVPGQAPAKGFLGLDEEVALVQSFGLAPDLLGMVVNWGRSAIEGRDTATPVAHTRAVADAGLLRLLVLSGATDADTAWGAAWGDMHIPPRGDHSALVASSASLLGPPEVAATLAAAGDVPRIGLKWGVRPHDADVATRLAVVTATIDQVAAARTAPVAR</sequence>
<dbReference type="SUPFAM" id="SSF51658">
    <property type="entry name" value="Xylose isomerase-like"/>
    <property type="match status" value="1"/>
</dbReference>
<dbReference type="Proteomes" id="UP000288246">
    <property type="component" value="Unassembled WGS sequence"/>
</dbReference>
<dbReference type="RefSeq" id="WP_124342159.1">
    <property type="nucleotide sequence ID" value="NZ_BHYL01000084.1"/>
</dbReference>
<keyword evidence="2" id="KW-1185">Reference proteome</keyword>
<evidence type="ECO:0000313" key="2">
    <source>
        <dbReference type="Proteomes" id="UP000288246"/>
    </source>
</evidence>
<name>A0A401UYA9_9CELL</name>
<accession>A0A401UYA9</accession>
<proteinExistence type="predicted"/>